<gene>
    <name evidence="1" type="ORF">CY34DRAFT_19638</name>
</gene>
<organism evidence="1 2">
    <name type="scientific">Suillus luteus UH-Slu-Lm8-n1</name>
    <dbReference type="NCBI Taxonomy" id="930992"/>
    <lineage>
        <taxon>Eukaryota</taxon>
        <taxon>Fungi</taxon>
        <taxon>Dikarya</taxon>
        <taxon>Basidiomycota</taxon>
        <taxon>Agaricomycotina</taxon>
        <taxon>Agaricomycetes</taxon>
        <taxon>Agaricomycetidae</taxon>
        <taxon>Boletales</taxon>
        <taxon>Suillineae</taxon>
        <taxon>Suillaceae</taxon>
        <taxon>Suillus</taxon>
    </lineage>
</organism>
<reference evidence="2" key="2">
    <citation type="submission" date="2015-01" db="EMBL/GenBank/DDBJ databases">
        <title>Evolutionary Origins and Diversification of the Mycorrhizal Mutualists.</title>
        <authorList>
            <consortium name="DOE Joint Genome Institute"/>
            <consortium name="Mycorrhizal Genomics Consortium"/>
            <person name="Kohler A."/>
            <person name="Kuo A."/>
            <person name="Nagy L.G."/>
            <person name="Floudas D."/>
            <person name="Copeland A."/>
            <person name="Barry K.W."/>
            <person name="Cichocki N."/>
            <person name="Veneault-Fourrey C."/>
            <person name="LaButti K."/>
            <person name="Lindquist E.A."/>
            <person name="Lipzen A."/>
            <person name="Lundell T."/>
            <person name="Morin E."/>
            <person name="Murat C."/>
            <person name="Riley R."/>
            <person name="Ohm R."/>
            <person name="Sun H."/>
            <person name="Tunlid A."/>
            <person name="Henrissat B."/>
            <person name="Grigoriev I.V."/>
            <person name="Hibbett D.S."/>
            <person name="Martin F."/>
        </authorList>
    </citation>
    <scope>NUCLEOTIDE SEQUENCE [LARGE SCALE GENOMIC DNA]</scope>
    <source>
        <strain evidence="2">UH-Slu-Lm8-n1</strain>
    </source>
</reference>
<dbReference type="Proteomes" id="UP000054485">
    <property type="component" value="Unassembled WGS sequence"/>
</dbReference>
<dbReference type="AlphaFoldDB" id="A0A0D0AI58"/>
<reference evidence="1 2" key="1">
    <citation type="submission" date="2014-04" db="EMBL/GenBank/DDBJ databases">
        <authorList>
            <consortium name="DOE Joint Genome Institute"/>
            <person name="Kuo A."/>
            <person name="Ruytinx J."/>
            <person name="Rineau F."/>
            <person name="Colpaert J."/>
            <person name="Kohler A."/>
            <person name="Nagy L.G."/>
            <person name="Floudas D."/>
            <person name="Copeland A."/>
            <person name="Barry K.W."/>
            <person name="Cichocki N."/>
            <person name="Veneault-Fourrey C."/>
            <person name="LaButti K."/>
            <person name="Lindquist E.A."/>
            <person name="Lipzen A."/>
            <person name="Lundell T."/>
            <person name="Morin E."/>
            <person name="Murat C."/>
            <person name="Sun H."/>
            <person name="Tunlid A."/>
            <person name="Henrissat B."/>
            <person name="Grigoriev I.V."/>
            <person name="Hibbett D.S."/>
            <person name="Martin F."/>
            <person name="Nordberg H.P."/>
            <person name="Cantor M.N."/>
            <person name="Hua S.X."/>
        </authorList>
    </citation>
    <scope>NUCLEOTIDE SEQUENCE [LARGE SCALE GENOMIC DNA]</scope>
    <source>
        <strain evidence="1 2">UH-Slu-Lm8-n1</strain>
    </source>
</reference>
<evidence type="ECO:0000313" key="1">
    <source>
        <dbReference type="EMBL" id="KIK31718.1"/>
    </source>
</evidence>
<dbReference type="EMBL" id="KN836714">
    <property type="protein sequence ID" value="KIK31718.1"/>
    <property type="molecule type" value="Genomic_DNA"/>
</dbReference>
<name>A0A0D0AI58_9AGAM</name>
<proteinExistence type="predicted"/>
<dbReference type="InParanoid" id="A0A0D0AI58"/>
<dbReference type="HOGENOM" id="CLU_3033933_0_0_1"/>
<protein>
    <submittedName>
        <fullName evidence="1">Uncharacterized protein</fullName>
    </submittedName>
</protein>
<sequence>MICAFNVLVEENTHLVTSSNSDSVKEERGRTWKNLDDYLKALVDPIMDGGVAVLH</sequence>
<accession>A0A0D0AI58</accession>
<evidence type="ECO:0000313" key="2">
    <source>
        <dbReference type="Proteomes" id="UP000054485"/>
    </source>
</evidence>
<keyword evidence="2" id="KW-1185">Reference proteome</keyword>